<dbReference type="AlphaFoldDB" id="A0AB38FJT7"/>
<reference evidence="2 3" key="1">
    <citation type="submission" date="2018-06" db="EMBL/GenBank/DDBJ databases">
        <authorList>
            <consortium name="Pathogen Informatics"/>
            <person name="Doyle S."/>
        </authorList>
    </citation>
    <scope>NUCLEOTIDE SEQUENCE [LARGE SCALE GENOMIC DNA]</scope>
    <source>
        <strain evidence="2 3">NCTC13229</strain>
    </source>
</reference>
<dbReference type="Proteomes" id="UP000251211">
    <property type="component" value="Unassembled WGS sequence"/>
</dbReference>
<accession>A0AB38FJT7</accession>
<keyword evidence="1" id="KW-0472">Membrane</keyword>
<name>A0AB38FJT7_RHOWR</name>
<sequence>MDKLDESHTPLPYAVVPLIGAVLLPLTGNNYALLFCILAACAAVAGAAVLFVRSIR</sequence>
<evidence type="ECO:0000313" key="2">
    <source>
        <dbReference type="EMBL" id="SPZ41867.1"/>
    </source>
</evidence>
<feature type="transmembrane region" description="Helical" evidence="1">
    <location>
        <begin position="31"/>
        <end position="52"/>
    </location>
</feature>
<proteinExistence type="predicted"/>
<gene>
    <name evidence="2" type="ORF">NCTC13229_05378</name>
</gene>
<evidence type="ECO:0000313" key="3">
    <source>
        <dbReference type="Proteomes" id="UP000251211"/>
    </source>
</evidence>
<comment type="caution">
    <text evidence="2">The sequence shown here is derived from an EMBL/GenBank/DDBJ whole genome shotgun (WGS) entry which is preliminary data.</text>
</comment>
<dbReference type="EMBL" id="UAUI01000024">
    <property type="protein sequence ID" value="SPZ41867.1"/>
    <property type="molecule type" value="Genomic_DNA"/>
</dbReference>
<protein>
    <submittedName>
        <fullName evidence="2">Major facilitator transporter</fullName>
    </submittedName>
</protein>
<evidence type="ECO:0000256" key="1">
    <source>
        <dbReference type="SAM" id="Phobius"/>
    </source>
</evidence>
<organism evidence="2 3">
    <name type="scientific">Rhodococcus wratislaviensis</name>
    <name type="common">Tsukamurella wratislaviensis</name>
    <dbReference type="NCBI Taxonomy" id="44752"/>
    <lineage>
        <taxon>Bacteria</taxon>
        <taxon>Bacillati</taxon>
        <taxon>Actinomycetota</taxon>
        <taxon>Actinomycetes</taxon>
        <taxon>Mycobacteriales</taxon>
        <taxon>Nocardiaceae</taxon>
        <taxon>Rhodococcus</taxon>
    </lineage>
</organism>
<keyword evidence="1" id="KW-0812">Transmembrane</keyword>
<dbReference type="RefSeq" id="WP_245973386.1">
    <property type="nucleotide sequence ID" value="NZ_QTTP01000001.1"/>
</dbReference>
<keyword evidence="1" id="KW-1133">Transmembrane helix</keyword>